<accession>A0A561T5E8</accession>
<dbReference type="RefSeq" id="WP_212612890.1">
    <property type="nucleotide sequence ID" value="NZ_VIWU01000001.1"/>
</dbReference>
<proteinExistence type="predicted"/>
<organism evidence="1 2">
    <name type="scientific">Pseudonocardia hierapolitana</name>
    <dbReference type="NCBI Taxonomy" id="1128676"/>
    <lineage>
        <taxon>Bacteria</taxon>
        <taxon>Bacillati</taxon>
        <taxon>Actinomycetota</taxon>
        <taxon>Actinomycetes</taxon>
        <taxon>Pseudonocardiales</taxon>
        <taxon>Pseudonocardiaceae</taxon>
        <taxon>Pseudonocardia</taxon>
    </lineage>
</organism>
<gene>
    <name evidence="1" type="ORF">FHX44_118286</name>
</gene>
<dbReference type="Proteomes" id="UP000321261">
    <property type="component" value="Unassembled WGS sequence"/>
</dbReference>
<keyword evidence="2" id="KW-1185">Reference proteome</keyword>
<name>A0A561T5E8_9PSEU</name>
<dbReference type="EMBL" id="VIWU01000001">
    <property type="protein sequence ID" value="TWF82337.1"/>
    <property type="molecule type" value="Genomic_DNA"/>
</dbReference>
<reference evidence="1 2" key="1">
    <citation type="submission" date="2019-06" db="EMBL/GenBank/DDBJ databases">
        <title>Sequencing the genomes of 1000 actinobacteria strains.</title>
        <authorList>
            <person name="Klenk H.-P."/>
        </authorList>
    </citation>
    <scope>NUCLEOTIDE SEQUENCE [LARGE SCALE GENOMIC DNA]</scope>
    <source>
        <strain evidence="1 2">DSM 45671</strain>
    </source>
</reference>
<sequence>MNGDDDAYRRLIDQLDAAAARYRLIDPPPEGRTELVSAMRGHDVASPRLALITVAA</sequence>
<comment type="caution">
    <text evidence="1">The sequence shown here is derived from an EMBL/GenBank/DDBJ whole genome shotgun (WGS) entry which is preliminary data.</text>
</comment>
<dbReference type="AlphaFoldDB" id="A0A561T5E8"/>
<evidence type="ECO:0000313" key="1">
    <source>
        <dbReference type="EMBL" id="TWF82337.1"/>
    </source>
</evidence>
<protein>
    <submittedName>
        <fullName evidence="1">Uncharacterized protein</fullName>
    </submittedName>
</protein>
<evidence type="ECO:0000313" key="2">
    <source>
        <dbReference type="Proteomes" id="UP000321261"/>
    </source>
</evidence>